<sequence>MAKFHFENERVAKKWTLKNLGRKWKDFKCKLWPEFYDPAASRDELISNCPPGIHRDQWSSFVNYRLSEKSMERILREMGQSSSSQAQFVSQDDALGKIIGKEHPGRVRALGFCPCPSTAFESTYNATQRPSNDSQMKAYVASLEKELATTKSQLEDMKKTFGGALVTVFQNAFGKVPDQFATWLNQTSEVAPMRSGHQPPSGNGIQYSSSTMI</sequence>
<dbReference type="PANTHER" id="PTHR33144:SF45">
    <property type="entry name" value="TRANSPOSASE TNP1_EN_SPM-LIKE DOMAIN-CONTAINING PROTEIN"/>
    <property type="match status" value="1"/>
</dbReference>
<feature type="region of interest" description="Disordered" evidence="1">
    <location>
        <begin position="190"/>
        <end position="213"/>
    </location>
</feature>
<organism evidence="2 3">
    <name type="scientific">Rehmannia glutinosa</name>
    <name type="common">Chinese foxglove</name>
    <dbReference type="NCBI Taxonomy" id="99300"/>
    <lineage>
        <taxon>Eukaryota</taxon>
        <taxon>Viridiplantae</taxon>
        <taxon>Streptophyta</taxon>
        <taxon>Embryophyta</taxon>
        <taxon>Tracheophyta</taxon>
        <taxon>Spermatophyta</taxon>
        <taxon>Magnoliopsida</taxon>
        <taxon>eudicotyledons</taxon>
        <taxon>Gunneridae</taxon>
        <taxon>Pentapetalae</taxon>
        <taxon>asterids</taxon>
        <taxon>lamiids</taxon>
        <taxon>Lamiales</taxon>
        <taxon>Orobanchaceae</taxon>
        <taxon>Rehmannieae</taxon>
        <taxon>Rehmannia</taxon>
    </lineage>
</organism>
<name>A0ABR0WXW3_REHGL</name>
<accession>A0ABR0WXW3</accession>
<gene>
    <name evidence="2" type="ORF">DH2020_016041</name>
</gene>
<proteinExistence type="predicted"/>
<dbReference type="EMBL" id="JABTTQ020000008">
    <property type="protein sequence ID" value="KAK6151109.1"/>
    <property type="molecule type" value="Genomic_DNA"/>
</dbReference>
<feature type="compositionally biased region" description="Polar residues" evidence="1">
    <location>
        <begin position="198"/>
        <end position="213"/>
    </location>
</feature>
<comment type="caution">
    <text evidence="2">The sequence shown here is derived from an EMBL/GenBank/DDBJ whole genome shotgun (WGS) entry which is preliminary data.</text>
</comment>
<protein>
    <submittedName>
        <fullName evidence="2">Uncharacterized protein</fullName>
    </submittedName>
</protein>
<reference evidence="2 3" key="1">
    <citation type="journal article" date="2021" name="Comput. Struct. Biotechnol. J.">
        <title>De novo genome assembly of the potent medicinal plant Rehmannia glutinosa using nanopore technology.</title>
        <authorList>
            <person name="Ma L."/>
            <person name="Dong C."/>
            <person name="Song C."/>
            <person name="Wang X."/>
            <person name="Zheng X."/>
            <person name="Niu Y."/>
            <person name="Chen S."/>
            <person name="Feng W."/>
        </authorList>
    </citation>
    <scope>NUCLEOTIDE SEQUENCE [LARGE SCALE GENOMIC DNA]</scope>
    <source>
        <strain evidence="2">DH-2019</strain>
    </source>
</reference>
<evidence type="ECO:0000313" key="2">
    <source>
        <dbReference type="EMBL" id="KAK6151109.1"/>
    </source>
</evidence>
<evidence type="ECO:0000313" key="3">
    <source>
        <dbReference type="Proteomes" id="UP001318860"/>
    </source>
</evidence>
<dbReference type="PANTHER" id="PTHR33144">
    <property type="entry name" value="OS10G0409366 PROTEIN-RELATED"/>
    <property type="match status" value="1"/>
</dbReference>
<evidence type="ECO:0000256" key="1">
    <source>
        <dbReference type="SAM" id="MobiDB-lite"/>
    </source>
</evidence>
<dbReference type="Proteomes" id="UP001318860">
    <property type="component" value="Unassembled WGS sequence"/>
</dbReference>
<keyword evidence="3" id="KW-1185">Reference proteome</keyword>